<evidence type="ECO:0000313" key="3">
    <source>
        <dbReference type="Proteomes" id="UP000199048"/>
    </source>
</evidence>
<dbReference type="Proteomes" id="UP000199048">
    <property type="component" value="Unassembled WGS sequence"/>
</dbReference>
<dbReference type="Pfam" id="PF11740">
    <property type="entry name" value="KfrA_N"/>
    <property type="match status" value="1"/>
</dbReference>
<keyword evidence="2" id="KW-0238">DNA-binding</keyword>
<dbReference type="OrthoDB" id="7983882at2"/>
<organism evidence="2 3">
    <name type="scientific">Methylobacterium pseudosasicola</name>
    <dbReference type="NCBI Taxonomy" id="582667"/>
    <lineage>
        <taxon>Bacteria</taxon>
        <taxon>Pseudomonadati</taxon>
        <taxon>Pseudomonadota</taxon>
        <taxon>Alphaproteobacteria</taxon>
        <taxon>Hyphomicrobiales</taxon>
        <taxon>Methylobacteriaceae</taxon>
        <taxon>Methylobacterium</taxon>
    </lineage>
</organism>
<dbReference type="RefSeq" id="WP_092042808.1">
    <property type="nucleotide sequence ID" value="NZ_FOTK01000019.1"/>
</dbReference>
<evidence type="ECO:0000259" key="1">
    <source>
        <dbReference type="Pfam" id="PF11740"/>
    </source>
</evidence>
<keyword evidence="3" id="KW-1185">Reference proteome</keyword>
<dbReference type="InterPro" id="IPR021104">
    <property type="entry name" value="KfrA_DNA-bd_N"/>
</dbReference>
<feature type="domain" description="KfrA N-terminal DNA-binding" evidence="1">
    <location>
        <begin position="6"/>
        <end position="123"/>
    </location>
</feature>
<evidence type="ECO:0000313" key="2">
    <source>
        <dbReference type="EMBL" id="SFM08950.1"/>
    </source>
</evidence>
<accession>A0A1I4N159</accession>
<protein>
    <submittedName>
        <fullName evidence="2">Replication region DNA-binding N-term</fullName>
    </submittedName>
</protein>
<gene>
    <name evidence="2" type="ORF">SAMN05192568_10193</name>
</gene>
<dbReference type="EMBL" id="FOTK01000019">
    <property type="protein sequence ID" value="SFM08950.1"/>
    <property type="molecule type" value="Genomic_DNA"/>
</dbReference>
<dbReference type="GO" id="GO:0003677">
    <property type="term" value="F:DNA binding"/>
    <property type="evidence" value="ECO:0007669"/>
    <property type="project" value="UniProtKB-KW"/>
</dbReference>
<reference evidence="3" key="1">
    <citation type="submission" date="2016-10" db="EMBL/GenBank/DDBJ databases">
        <authorList>
            <person name="Varghese N."/>
            <person name="Submissions S."/>
        </authorList>
    </citation>
    <scope>NUCLEOTIDE SEQUENCE [LARGE SCALE GENOMIC DNA]</scope>
    <source>
        <strain evidence="3">BL36</strain>
    </source>
</reference>
<name>A0A1I4N159_9HYPH</name>
<dbReference type="AlphaFoldDB" id="A0A1I4N159"/>
<sequence>MVDRVEVFRIADQLRALRGDQAVRVSVRRVRDKLRRKGSFSDVGPKLAVWKAARNYQPVIELMELPDALQKRLGDFGKALLDEVQANESRVRDGERANFEVERAAFREMLDEAGMTVDVLEARVVALTAEVERLRKGGATETSESSAEEDTEILRRRDVWERGVGLRTLMARKRDEMVGPDAQEAFWKSVETEVLALLRGRGPMPAGDLLSALPASLLNRGADVEMPLSVGWLRYRLRSMIEAGKPLTEMNGRFVPVEPDPAPLQEVEIRSPPPSLGDAVMWEVRKVLLEHGPMKAAQIRERLPLRVHEAAKRHWKDGLKRLSKDMSERAGRGYYFKSLGDGRYAALEGVEFAGASDAERIA</sequence>
<proteinExistence type="predicted"/>